<feature type="compositionally biased region" description="Low complexity" evidence="1">
    <location>
        <begin position="59"/>
        <end position="76"/>
    </location>
</feature>
<sequence>MDLAALRRWWPVAAVLGLLFLAALAATRSAPQLERITPEEAVATTAAPLLPPSEPTPGPSGAEATPSSAPTPEAASGLPDWVGTAAVAVLVVTGLIVLALIVWALVRDQARRRARRGGRRVTRQAEPGSAEDIVAVLDAGLDELSDADRDPRRAVIACWVRLEQAAAAAGTPRHPGDTPTDLIARLLAEQHVDAQVLAAFAAVYREARYATTHTVDERMRGQARTALQQLRADLGAEVAAR</sequence>
<keyword evidence="2" id="KW-0812">Transmembrane</keyword>
<dbReference type="InterPro" id="IPR025403">
    <property type="entry name" value="TgpA-like_C"/>
</dbReference>
<feature type="transmembrane region" description="Helical" evidence="2">
    <location>
        <begin position="81"/>
        <end position="106"/>
    </location>
</feature>
<evidence type="ECO:0000256" key="1">
    <source>
        <dbReference type="SAM" id="MobiDB-lite"/>
    </source>
</evidence>
<dbReference type="Pfam" id="PF13559">
    <property type="entry name" value="DUF4129"/>
    <property type="match status" value="1"/>
</dbReference>
<keyword evidence="5" id="KW-1185">Reference proteome</keyword>
<dbReference type="OrthoDB" id="5198230at2"/>
<evidence type="ECO:0000259" key="3">
    <source>
        <dbReference type="Pfam" id="PF13559"/>
    </source>
</evidence>
<proteinExistence type="predicted"/>
<accession>A0A4Q7ZMA1</accession>
<evidence type="ECO:0000313" key="4">
    <source>
        <dbReference type="EMBL" id="RZU52118.1"/>
    </source>
</evidence>
<dbReference type="Proteomes" id="UP000292564">
    <property type="component" value="Unassembled WGS sequence"/>
</dbReference>
<organism evidence="4 5">
    <name type="scientific">Krasilnikovia cinnamomea</name>
    <dbReference type="NCBI Taxonomy" id="349313"/>
    <lineage>
        <taxon>Bacteria</taxon>
        <taxon>Bacillati</taxon>
        <taxon>Actinomycetota</taxon>
        <taxon>Actinomycetes</taxon>
        <taxon>Micromonosporales</taxon>
        <taxon>Micromonosporaceae</taxon>
        <taxon>Krasilnikovia</taxon>
    </lineage>
</organism>
<protein>
    <submittedName>
        <fullName evidence="4">Uncharacterized protein DUF4129</fullName>
    </submittedName>
</protein>
<feature type="domain" description="Protein-glutamine gamma-glutamyltransferase-like C-terminal" evidence="3">
    <location>
        <begin position="158"/>
        <end position="228"/>
    </location>
</feature>
<dbReference type="RefSeq" id="WP_130510777.1">
    <property type="nucleotide sequence ID" value="NZ_SHKY01000001.1"/>
</dbReference>
<gene>
    <name evidence="4" type="ORF">EV385_3959</name>
</gene>
<evidence type="ECO:0000256" key="2">
    <source>
        <dbReference type="SAM" id="Phobius"/>
    </source>
</evidence>
<name>A0A4Q7ZMA1_9ACTN</name>
<comment type="caution">
    <text evidence="4">The sequence shown here is derived from an EMBL/GenBank/DDBJ whole genome shotgun (WGS) entry which is preliminary data.</text>
</comment>
<reference evidence="4 5" key="1">
    <citation type="submission" date="2019-02" db="EMBL/GenBank/DDBJ databases">
        <title>Sequencing the genomes of 1000 actinobacteria strains.</title>
        <authorList>
            <person name="Klenk H.-P."/>
        </authorList>
    </citation>
    <scope>NUCLEOTIDE SEQUENCE [LARGE SCALE GENOMIC DNA]</scope>
    <source>
        <strain evidence="4 5">DSM 45162</strain>
    </source>
</reference>
<dbReference type="EMBL" id="SHKY01000001">
    <property type="protein sequence ID" value="RZU52118.1"/>
    <property type="molecule type" value="Genomic_DNA"/>
</dbReference>
<feature type="region of interest" description="Disordered" evidence="1">
    <location>
        <begin position="44"/>
        <end position="76"/>
    </location>
</feature>
<dbReference type="AlphaFoldDB" id="A0A4Q7ZMA1"/>
<feature type="compositionally biased region" description="Pro residues" evidence="1">
    <location>
        <begin position="49"/>
        <end position="58"/>
    </location>
</feature>
<evidence type="ECO:0000313" key="5">
    <source>
        <dbReference type="Proteomes" id="UP000292564"/>
    </source>
</evidence>
<keyword evidence="2" id="KW-1133">Transmembrane helix</keyword>
<keyword evidence="2" id="KW-0472">Membrane</keyword>